<feature type="signal peptide" evidence="2">
    <location>
        <begin position="1"/>
        <end position="22"/>
    </location>
</feature>
<evidence type="ECO:0000313" key="3">
    <source>
        <dbReference type="EMBL" id="KAF2738670.1"/>
    </source>
</evidence>
<reference evidence="3" key="1">
    <citation type="journal article" date="2020" name="Stud. Mycol.">
        <title>101 Dothideomycetes genomes: a test case for predicting lifestyles and emergence of pathogens.</title>
        <authorList>
            <person name="Haridas S."/>
            <person name="Albert R."/>
            <person name="Binder M."/>
            <person name="Bloem J."/>
            <person name="Labutti K."/>
            <person name="Salamov A."/>
            <person name="Andreopoulos B."/>
            <person name="Baker S."/>
            <person name="Barry K."/>
            <person name="Bills G."/>
            <person name="Bluhm B."/>
            <person name="Cannon C."/>
            <person name="Castanera R."/>
            <person name="Culley D."/>
            <person name="Daum C."/>
            <person name="Ezra D."/>
            <person name="Gonzalez J."/>
            <person name="Henrissat B."/>
            <person name="Kuo A."/>
            <person name="Liang C."/>
            <person name="Lipzen A."/>
            <person name="Lutzoni F."/>
            <person name="Magnuson J."/>
            <person name="Mondo S."/>
            <person name="Nolan M."/>
            <person name="Ohm R."/>
            <person name="Pangilinan J."/>
            <person name="Park H.-J."/>
            <person name="Ramirez L."/>
            <person name="Alfaro M."/>
            <person name="Sun H."/>
            <person name="Tritt A."/>
            <person name="Yoshinaga Y."/>
            <person name="Zwiers L.-H."/>
            <person name="Turgeon B."/>
            <person name="Goodwin S."/>
            <person name="Spatafora J."/>
            <person name="Crous P."/>
            <person name="Grigoriev I."/>
        </authorList>
    </citation>
    <scope>NUCLEOTIDE SEQUENCE</scope>
    <source>
        <strain evidence="3">CBS 125425</strain>
    </source>
</reference>
<keyword evidence="4" id="KW-1185">Reference proteome</keyword>
<evidence type="ECO:0000256" key="2">
    <source>
        <dbReference type="SAM" id="SignalP"/>
    </source>
</evidence>
<comment type="caution">
    <text evidence="3">The sequence shown here is derived from an EMBL/GenBank/DDBJ whole genome shotgun (WGS) entry which is preliminary data.</text>
</comment>
<dbReference type="Proteomes" id="UP000799444">
    <property type="component" value="Unassembled WGS sequence"/>
</dbReference>
<feature type="region of interest" description="Disordered" evidence="1">
    <location>
        <begin position="147"/>
        <end position="178"/>
    </location>
</feature>
<dbReference type="OrthoDB" id="4399777at2759"/>
<organism evidence="3 4">
    <name type="scientific">Polyplosphaeria fusca</name>
    <dbReference type="NCBI Taxonomy" id="682080"/>
    <lineage>
        <taxon>Eukaryota</taxon>
        <taxon>Fungi</taxon>
        <taxon>Dikarya</taxon>
        <taxon>Ascomycota</taxon>
        <taxon>Pezizomycotina</taxon>
        <taxon>Dothideomycetes</taxon>
        <taxon>Pleosporomycetidae</taxon>
        <taxon>Pleosporales</taxon>
        <taxon>Tetraplosphaeriaceae</taxon>
        <taxon>Polyplosphaeria</taxon>
    </lineage>
</organism>
<sequence length="557" mass="60633">MRYTYPILLPIAFIVRTASADAQCVGQGIGFCQGVYLCFTPDGGSTTCGFELYDNACNKRESNGNIQDGTKIDSIELFTGNQHGPITIENVTPSSDKSVIGIRFEVNGEMFGNNGGKTLPFIGDCTDDAHGQCAFVRTGFECGLDASDAPPPFSTPKPRRSRRTEVTQASPSRRSSDPVCIGQGDGFCQGVYECWKDGSSSDCRFYIYDAECTEIGRSTITPVTKLKVDGDGIDDTVVLEEVNPGFTQGGISMSFSYQGESYGKNQDQEPFSGDCSDINSGQACAFMRAGFQCKAPSKKREPQPELEISERAADKFCVGQGSGFCQGVLACASDDDCAFYVYNSECKIENQTSKPLSGKTVSLSKNRKVELTSVTKSGSQDEVSVAFEYKGKSYGAGSSPFSGTQDGRKIRRPINRPIHRYPSIVIIHLSSLSTYRHYPPIVIIHLSSLSTYRHYPPIVIIHPSVLPILSSARRVDPSYPSYSINVAASSVYKSFPPPLRRRVAAVSPPCRRRTAAVPLPCRRRRVAVVSSPCRRRDAAVSPSCRRRVAVVLSLCCC</sequence>
<gene>
    <name evidence="3" type="ORF">EJ04DRAFT_520026</name>
</gene>
<dbReference type="AlphaFoldDB" id="A0A9P4R7U1"/>
<feature type="chain" id="PRO_5040423639" evidence="2">
    <location>
        <begin position="23"/>
        <end position="557"/>
    </location>
</feature>
<accession>A0A9P4R7U1</accession>
<proteinExistence type="predicted"/>
<dbReference type="EMBL" id="ML996107">
    <property type="protein sequence ID" value="KAF2738670.1"/>
    <property type="molecule type" value="Genomic_DNA"/>
</dbReference>
<keyword evidence="2" id="KW-0732">Signal</keyword>
<protein>
    <submittedName>
        <fullName evidence="3">Uncharacterized protein</fullName>
    </submittedName>
</protein>
<name>A0A9P4R7U1_9PLEO</name>
<evidence type="ECO:0000256" key="1">
    <source>
        <dbReference type="SAM" id="MobiDB-lite"/>
    </source>
</evidence>
<evidence type="ECO:0000313" key="4">
    <source>
        <dbReference type="Proteomes" id="UP000799444"/>
    </source>
</evidence>